<reference evidence="2 3" key="1">
    <citation type="journal article" date="2018" name="Nat. Ecol. Evol.">
        <title>Genomic signatures of mitonuclear coevolution across populations of Tigriopus californicus.</title>
        <authorList>
            <person name="Barreto F.S."/>
            <person name="Watson E.T."/>
            <person name="Lima T.G."/>
            <person name="Willett C.S."/>
            <person name="Edmands S."/>
            <person name="Li W."/>
            <person name="Burton R.S."/>
        </authorList>
    </citation>
    <scope>NUCLEOTIDE SEQUENCE [LARGE SCALE GENOMIC DNA]</scope>
    <source>
        <strain evidence="2 3">San Diego</strain>
    </source>
</reference>
<keyword evidence="3" id="KW-1185">Reference proteome</keyword>
<sequence>MSCCPSGAWPELKPDPEYQDAGRVVESNGLNLYIVGKSEKCIIWNYDIFGFNSGRTRQLADQLAHEGQCMVIVPDYYRGTMKDPTEPDLVEFVKKNTQWEQLKVDIEKTVLPYAKGQGAKVFGTIGTCWGTFLVLCLSAYPEIKAGVALHPSHSPISGMVDFPEKSLLEFAKGTPQLFMPAGEDSPNVKPGGLASEILGSDLTIKEFPEMSHGWTTRGDLAKPEVAKDVKLAMSEACAFFAKHVQ</sequence>
<dbReference type="InterPro" id="IPR029058">
    <property type="entry name" value="AB_hydrolase_fold"/>
</dbReference>
<dbReference type="PANTHER" id="PTHR17630:SF44">
    <property type="entry name" value="PROTEIN AIM2"/>
    <property type="match status" value="1"/>
</dbReference>
<dbReference type="Pfam" id="PF01738">
    <property type="entry name" value="DLH"/>
    <property type="match status" value="1"/>
</dbReference>
<proteinExistence type="predicted"/>
<dbReference type="STRING" id="6832.A0A553PK27"/>
<dbReference type="InterPro" id="IPR002925">
    <property type="entry name" value="Dienelactn_hydro"/>
</dbReference>
<dbReference type="AlphaFoldDB" id="A0A553PK27"/>
<comment type="caution">
    <text evidence="2">The sequence shown here is derived from an EMBL/GenBank/DDBJ whole genome shotgun (WGS) entry which is preliminary data.</text>
</comment>
<dbReference type="OMA" id="YDIFGIW"/>
<gene>
    <name evidence="2" type="ORF">TCAL_16709</name>
</gene>
<organism evidence="2 3">
    <name type="scientific">Tigriopus californicus</name>
    <name type="common">Marine copepod</name>
    <dbReference type="NCBI Taxonomy" id="6832"/>
    <lineage>
        <taxon>Eukaryota</taxon>
        <taxon>Metazoa</taxon>
        <taxon>Ecdysozoa</taxon>
        <taxon>Arthropoda</taxon>
        <taxon>Crustacea</taxon>
        <taxon>Multicrustacea</taxon>
        <taxon>Hexanauplia</taxon>
        <taxon>Copepoda</taxon>
        <taxon>Harpacticoida</taxon>
        <taxon>Harpacticidae</taxon>
        <taxon>Tigriopus</taxon>
    </lineage>
</organism>
<protein>
    <recommendedName>
        <fullName evidence="1">Dienelactone hydrolase domain-containing protein</fullName>
    </recommendedName>
</protein>
<accession>A0A553PK27</accession>
<dbReference type="Gene3D" id="3.40.50.1820">
    <property type="entry name" value="alpha/beta hydrolase"/>
    <property type="match status" value="1"/>
</dbReference>
<dbReference type="Proteomes" id="UP000318571">
    <property type="component" value="Chromosome 11"/>
</dbReference>
<evidence type="ECO:0000313" key="3">
    <source>
        <dbReference type="Proteomes" id="UP000318571"/>
    </source>
</evidence>
<dbReference type="EMBL" id="VCGU01000003">
    <property type="protein sequence ID" value="TRY78033.1"/>
    <property type="molecule type" value="Genomic_DNA"/>
</dbReference>
<dbReference type="SUPFAM" id="SSF53474">
    <property type="entry name" value="alpha/beta-Hydrolases"/>
    <property type="match status" value="1"/>
</dbReference>
<evidence type="ECO:0000313" key="2">
    <source>
        <dbReference type="EMBL" id="TRY78033.1"/>
    </source>
</evidence>
<feature type="domain" description="Dienelactone hydrolase" evidence="1">
    <location>
        <begin position="39"/>
        <end position="243"/>
    </location>
</feature>
<name>A0A553PK27_TIGCA</name>
<dbReference type="OrthoDB" id="7772521at2759"/>
<evidence type="ECO:0000259" key="1">
    <source>
        <dbReference type="Pfam" id="PF01738"/>
    </source>
</evidence>
<dbReference type="GO" id="GO:0016787">
    <property type="term" value="F:hydrolase activity"/>
    <property type="evidence" value="ECO:0007669"/>
    <property type="project" value="InterPro"/>
</dbReference>
<dbReference type="PANTHER" id="PTHR17630">
    <property type="entry name" value="DIENELACTONE HYDROLASE"/>
    <property type="match status" value="1"/>
</dbReference>